<dbReference type="AlphaFoldDB" id="A0A645I909"/>
<protein>
    <submittedName>
        <fullName evidence="1">Uncharacterized protein</fullName>
    </submittedName>
</protein>
<organism evidence="1">
    <name type="scientific">bioreactor metagenome</name>
    <dbReference type="NCBI Taxonomy" id="1076179"/>
    <lineage>
        <taxon>unclassified sequences</taxon>
        <taxon>metagenomes</taxon>
        <taxon>ecological metagenomes</taxon>
    </lineage>
</organism>
<accession>A0A645I909</accession>
<name>A0A645I909_9ZZZZ</name>
<proteinExistence type="predicted"/>
<gene>
    <name evidence="1" type="ORF">SDC9_195203</name>
</gene>
<reference evidence="1" key="1">
    <citation type="submission" date="2019-08" db="EMBL/GenBank/DDBJ databases">
        <authorList>
            <person name="Kucharzyk K."/>
            <person name="Murdoch R.W."/>
            <person name="Higgins S."/>
            <person name="Loffler F."/>
        </authorList>
    </citation>
    <scope>NUCLEOTIDE SEQUENCE</scope>
</reference>
<evidence type="ECO:0000313" key="1">
    <source>
        <dbReference type="EMBL" id="MPN47600.1"/>
    </source>
</evidence>
<comment type="caution">
    <text evidence="1">The sequence shown here is derived from an EMBL/GenBank/DDBJ whole genome shotgun (WGS) entry which is preliminary data.</text>
</comment>
<dbReference type="EMBL" id="VSSQ01109219">
    <property type="protein sequence ID" value="MPN47600.1"/>
    <property type="molecule type" value="Genomic_DNA"/>
</dbReference>
<sequence length="157" mass="17918">MPQRERKRNERIALQHRPRQRLRNLVPHALKASKDAVPPGTLVHALDGWINGHNAGQCLRKRWIDQRNTALLEHAPAGKNDLAYLQLRTAIRLIEPLEGDLAGFVLRGCGEHRHPFLAKIARGSADAHLYRRVLPVYKLGNRHALRIIQIISRKAKE</sequence>